<organism evidence="2 3">
    <name type="scientific">Bacteroides fragilis str. 3976T8</name>
    <dbReference type="NCBI Taxonomy" id="1339314"/>
    <lineage>
        <taxon>Bacteria</taxon>
        <taxon>Pseudomonadati</taxon>
        <taxon>Bacteroidota</taxon>
        <taxon>Bacteroidia</taxon>
        <taxon>Bacteroidales</taxon>
        <taxon>Bacteroidaceae</taxon>
        <taxon>Bacteroides</taxon>
    </lineage>
</organism>
<evidence type="ECO:0000313" key="3">
    <source>
        <dbReference type="Proteomes" id="UP000020938"/>
    </source>
</evidence>
<protein>
    <submittedName>
        <fullName evidence="2">Uncharacterized protein</fullName>
    </submittedName>
</protein>
<comment type="caution">
    <text evidence="2">The sequence shown here is derived from an EMBL/GenBank/DDBJ whole genome shotgun (WGS) entry which is preliminary data.</text>
</comment>
<dbReference type="Proteomes" id="UP000020938">
    <property type="component" value="Unassembled WGS sequence"/>
</dbReference>
<dbReference type="EMBL" id="JGDS01000006">
    <property type="protein sequence ID" value="EXZ75853.1"/>
    <property type="molecule type" value="Genomic_DNA"/>
</dbReference>
<feature type="region of interest" description="Disordered" evidence="1">
    <location>
        <begin position="24"/>
        <end position="45"/>
    </location>
</feature>
<evidence type="ECO:0000256" key="1">
    <source>
        <dbReference type="SAM" id="MobiDB-lite"/>
    </source>
</evidence>
<dbReference type="PATRIC" id="fig|1339314.3.peg.46"/>
<sequence length="45" mass="4876">MLFKKTSKEDVGYKPISSFSIYTGCPTSEEQPGGKAFGSNPKGFE</sequence>
<reference evidence="2 3" key="1">
    <citation type="submission" date="2014-02" db="EMBL/GenBank/DDBJ databases">
        <authorList>
            <person name="Sears C."/>
            <person name="Carroll K."/>
            <person name="Sack B.R."/>
            <person name="Qadri F."/>
            <person name="Myers L.L."/>
            <person name="Chung G.-T."/>
            <person name="Escheverria P."/>
            <person name="Fraser C.M."/>
            <person name="Sadzewicz L."/>
            <person name="Shefchek K.A."/>
            <person name="Tallon L."/>
            <person name="Das S.P."/>
            <person name="Daugherty S."/>
            <person name="Mongodin E.F."/>
        </authorList>
    </citation>
    <scope>NUCLEOTIDE SEQUENCE [LARGE SCALE GENOMIC DNA]</scope>
    <source>
        <strain evidence="2 3">3976T8</strain>
    </source>
</reference>
<accession>A0A016B3H3</accession>
<name>A0A016B3H3_BACFG</name>
<proteinExistence type="predicted"/>
<evidence type="ECO:0000313" key="2">
    <source>
        <dbReference type="EMBL" id="EXZ75853.1"/>
    </source>
</evidence>
<gene>
    <name evidence="2" type="ORF">M123_4712</name>
</gene>
<dbReference type="AlphaFoldDB" id="A0A016B3H3"/>